<evidence type="ECO:0000313" key="3">
    <source>
        <dbReference type="Proteomes" id="UP000664203"/>
    </source>
</evidence>
<evidence type="ECO:0000313" key="2">
    <source>
        <dbReference type="EMBL" id="CAF9943443.1"/>
    </source>
</evidence>
<dbReference type="OrthoDB" id="5311151at2759"/>
<dbReference type="Pfam" id="PF00646">
    <property type="entry name" value="F-box"/>
    <property type="match status" value="1"/>
</dbReference>
<name>A0A8H3PKH0_9LECA</name>
<organism evidence="2 3">
    <name type="scientific">Alectoria fallacina</name>
    <dbReference type="NCBI Taxonomy" id="1903189"/>
    <lineage>
        <taxon>Eukaryota</taxon>
        <taxon>Fungi</taxon>
        <taxon>Dikarya</taxon>
        <taxon>Ascomycota</taxon>
        <taxon>Pezizomycotina</taxon>
        <taxon>Lecanoromycetes</taxon>
        <taxon>OSLEUM clade</taxon>
        <taxon>Lecanoromycetidae</taxon>
        <taxon>Lecanorales</taxon>
        <taxon>Lecanorineae</taxon>
        <taxon>Parmeliaceae</taxon>
        <taxon>Alectoria</taxon>
    </lineage>
</organism>
<accession>A0A8H3PKH0</accession>
<comment type="caution">
    <text evidence="2">The sequence shown here is derived from an EMBL/GenBank/DDBJ whole genome shotgun (WGS) entry which is preliminary data.</text>
</comment>
<dbReference type="EMBL" id="CAJPDR010001035">
    <property type="protein sequence ID" value="CAF9943443.1"/>
    <property type="molecule type" value="Genomic_DNA"/>
</dbReference>
<dbReference type="InterPro" id="IPR032675">
    <property type="entry name" value="LRR_dom_sf"/>
</dbReference>
<sequence>MTTLLDLPNEIKLEIIETIAPDDIENFSLCCKLVYDLAGRTLRQHTVDKTTYRRCFSLSTWDEGHTTCLAAYCKLCDMSESRRLRLYPRSVRVGNYTISDQDRETNRLRHPEYVWSRSTEVMDKVRRISDGIFKHLDSPYMDMDELKAWRKKIGDGEVEAANCLLLTLLPKVERIDVDELDRSHSEMSDMIYKISKTNEEVSSMIWEKLSLRKLQEVHVHSLACLGGATTQSRVLEACMTLPSLRIVRGTQLGRRYKFNDWIYPDRCSNVTELHFRACTLAVKHLACLFKHLKALQIFSYDHSRISETPGKNYGPDALIDALCLYANETLTFFNYTSDAREDIGDHRMPNAGSLRGFEMLKTLRMSRVVLIVKGAPQKLVDQLPSSLEELELVDPISATEAQQMFEGMLATIQARLPKLRLVVFEGAIPFDDEVIAACERMGLVLDWRDTGTNRIQKTDQAWLGGVECLRG</sequence>
<dbReference type="AlphaFoldDB" id="A0A8H3PKH0"/>
<evidence type="ECO:0000259" key="1">
    <source>
        <dbReference type="PROSITE" id="PS50181"/>
    </source>
</evidence>
<dbReference type="InterPro" id="IPR001810">
    <property type="entry name" value="F-box_dom"/>
</dbReference>
<protein>
    <recommendedName>
        <fullName evidence="1">F-box domain-containing protein</fullName>
    </recommendedName>
</protein>
<reference evidence="2" key="1">
    <citation type="submission" date="2021-03" db="EMBL/GenBank/DDBJ databases">
        <authorList>
            <person name="Tagirdzhanova G."/>
        </authorList>
    </citation>
    <scope>NUCLEOTIDE SEQUENCE</scope>
</reference>
<dbReference type="Pfam" id="PF24969">
    <property type="entry name" value="LRR_15"/>
    <property type="match status" value="1"/>
</dbReference>
<dbReference type="PROSITE" id="PS50181">
    <property type="entry name" value="FBOX"/>
    <property type="match status" value="1"/>
</dbReference>
<dbReference type="Proteomes" id="UP000664203">
    <property type="component" value="Unassembled WGS sequence"/>
</dbReference>
<gene>
    <name evidence="2" type="ORF">ALECFALPRED_000361</name>
</gene>
<keyword evidence="3" id="KW-1185">Reference proteome</keyword>
<dbReference type="InterPro" id="IPR056867">
    <property type="entry name" value="LRR_15"/>
</dbReference>
<dbReference type="Gene3D" id="3.80.10.10">
    <property type="entry name" value="Ribonuclease Inhibitor"/>
    <property type="match status" value="1"/>
</dbReference>
<feature type="domain" description="F-box" evidence="1">
    <location>
        <begin position="1"/>
        <end position="55"/>
    </location>
</feature>
<proteinExistence type="predicted"/>